<dbReference type="SUPFAM" id="SSF54593">
    <property type="entry name" value="Glyoxalase/Bleomycin resistance protein/Dihydroxybiphenyl dioxygenase"/>
    <property type="match status" value="1"/>
</dbReference>
<feature type="domain" description="VOC" evidence="2">
    <location>
        <begin position="33"/>
        <end position="149"/>
    </location>
</feature>
<comment type="caution">
    <text evidence="3">The sequence shown here is derived from an EMBL/GenBank/DDBJ whole genome shotgun (WGS) entry which is preliminary data.</text>
</comment>
<dbReference type="PROSITE" id="PS51819">
    <property type="entry name" value="VOC"/>
    <property type="match status" value="1"/>
</dbReference>
<reference evidence="3 4" key="1">
    <citation type="submission" date="2016-01" db="EMBL/GenBank/DDBJ databases">
        <title>Draft Genome Sequences of Seven Thermophilic Sporeformers Isolated from Foods.</title>
        <authorList>
            <person name="Berendsen E.M."/>
            <person name="Wells-Bennik M.H."/>
            <person name="Krawcyk A.O."/>
            <person name="De Jong A."/>
            <person name="Holsappel S."/>
            <person name="Eijlander R.T."/>
            <person name="Kuipers O.P."/>
        </authorList>
    </citation>
    <scope>NUCLEOTIDE SEQUENCE [LARGE SCALE GENOMIC DNA]</scope>
    <source>
        <strain evidence="3 4">B4135</strain>
    </source>
</reference>
<evidence type="ECO:0000313" key="3">
    <source>
        <dbReference type="EMBL" id="KYD12487.1"/>
    </source>
</evidence>
<dbReference type="Pfam" id="PF13669">
    <property type="entry name" value="Glyoxalase_4"/>
    <property type="match status" value="1"/>
</dbReference>
<dbReference type="PANTHER" id="PTHR43048">
    <property type="entry name" value="METHYLMALONYL-COA EPIMERASE"/>
    <property type="match status" value="1"/>
</dbReference>
<name>A0A150LJG9_9BACI</name>
<dbReference type="InterPro" id="IPR037523">
    <property type="entry name" value="VOC_core"/>
</dbReference>
<evidence type="ECO:0000313" key="4">
    <source>
        <dbReference type="Proteomes" id="UP000075683"/>
    </source>
</evidence>
<proteinExistence type="predicted"/>
<dbReference type="STRING" id="301148.B4135_3051"/>
<protein>
    <recommendedName>
        <fullName evidence="2">VOC domain-containing protein</fullName>
    </recommendedName>
</protein>
<dbReference type="Proteomes" id="UP000075683">
    <property type="component" value="Unassembled WGS sequence"/>
</dbReference>
<gene>
    <name evidence="3" type="ORF">B4135_3051</name>
</gene>
<keyword evidence="1" id="KW-0479">Metal-binding</keyword>
<evidence type="ECO:0000256" key="1">
    <source>
        <dbReference type="ARBA" id="ARBA00022723"/>
    </source>
</evidence>
<evidence type="ECO:0000259" key="2">
    <source>
        <dbReference type="PROSITE" id="PS51819"/>
    </source>
</evidence>
<sequence>MDRNLLDTNVVAQIGVVVKDIEKTSQAIADFFGMDKPEIIMTPSREKAKTVFRGQPTEARAKLAFFQLGNLQLELIEPDGEPSTWKEFLDERGEGVHHLAFRITGMKEKIERLNKNGIPLIQSGEYPGGRYAYLDAGDVLRMIIELVEND</sequence>
<dbReference type="GO" id="GO:0004493">
    <property type="term" value="F:methylmalonyl-CoA epimerase activity"/>
    <property type="evidence" value="ECO:0007669"/>
    <property type="project" value="TreeGrafter"/>
</dbReference>
<dbReference type="InterPro" id="IPR029068">
    <property type="entry name" value="Glyas_Bleomycin-R_OHBP_Dase"/>
</dbReference>
<dbReference type="GO" id="GO:0046872">
    <property type="term" value="F:metal ion binding"/>
    <property type="evidence" value="ECO:0007669"/>
    <property type="project" value="UniProtKB-KW"/>
</dbReference>
<dbReference type="EMBL" id="LQYT01000092">
    <property type="protein sequence ID" value="KYD12487.1"/>
    <property type="molecule type" value="Genomic_DNA"/>
</dbReference>
<accession>A0A150LJG9</accession>
<dbReference type="OrthoDB" id="9788468at2"/>
<dbReference type="RefSeq" id="WP_061569561.1">
    <property type="nucleotide sequence ID" value="NZ_JBAIZG010000029.1"/>
</dbReference>
<dbReference type="InterPro" id="IPR051785">
    <property type="entry name" value="MMCE/EMCE_epimerase"/>
</dbReference>
<dbReference type="GO" id="GO:0046491">
    <property type="term" value="P:L-methylmalonyl-CoA metabolic process"/>
    <property type="evidence" value="ECO:0007669"/>
    <property type="project" value="TreeGrafter"/>
</dbReference>
<dbReference type="AlphaFoldDB" id="A0A150LJG9"/>
<organism evidence="3 4">
    <name type="scientific">Caldibacillus debilis</name>
    <dbReference type="NCBI Taxonomy" id="301148"/>
    <lineage>
        <taxon>Bacteria</taxon>
        <taxon>Bacillati</taxon>
        <taxon>Bacillota</taxon>
        <taxon>Bacilli</taxon>
        <taxon>Bacillales</taxon>
        <taxon>Bacillaceae</taxon>
        <taxon>Caldibacillus</taxon>
    </lineage>
</organism>
<dbReference type="Gene3D" id="3.10.180.10">
    <property type="entry name" value="2,3-Dihydroxybiphenyl 1,2-Dioxygenase, domain 1"/>
    <property type="match status" value="1"/>
</dbReference>
<dbReference type="PANTHER" id="PTHR43048:SF3">
    <property type="entry name" value="METHYLMALONYL-COA EPIMERASE, MITOCHONDRIAL"/>
    <property type="match status" value="1"/>
</dbReference>